<organism evidence="2 3">
    <name type="scientific">Piloderma croceum (strain F 1598)</name>
    <dbReference type="NCBI Taxonomy" id="765440"/>
    <lineage>
        <taxon>Eukaryota</taxon>
        <taxon>Fungi</taxon>
        <taxon>Dikarya</taxon>
        <taxon>Basidiomycota</taxon>
        <taxon>Agaricomycotina</taxon>
        <taxon>Agaricomycetes</taxon>
        <taxon>Agaricomycetidae</taxon>
        <taxon>Atheliales</taxon>
        <taxon>Atheliaceae</taxon>
        <taxon>Piloderma</taxon>
    </lineage>
</organism>
<dbReference type="AlphaFoldDB" id="A0A0C3BNK5"/>
<dbReference type="Proteomes" id="UP000054166">
    <property type="component" value="Unassembled WGS sequence"/>
</dbReference>
<dbReference type="HOGENOM" id="CLU_3033177_0_0_1"/>
<reference evidence="3" key="2">
    <citation type="submission" date="2015-01" db="EMBL/GenBank/DDBJ databases">
        <title>Evolutionary Origins and Diversification of the Mycorrhizal Mutualists.</title>
        <authorList>
            <consortium name="DOE Joint Genome Institute"/>
            <consortium name="Mycorrhizal Genomics Consortium"/>
            <person name="Kohler A."/>
            <person name="Kuo A."/>
            <person name="Nagy L.G."/>
            <person name="Floudas D."/>
            <person name="Copeland A."/>
            <person name="Barry K.W."/>
            <person name="Cichocki N."/>
            <person name="Veneault-Fourrey C."/>
            <person name="LaButti K."/>
            <person name="Lindquist E.A."/>
            <person name="Lipzen A."/>
            <person name="Lundell T."/>
            <person name="Morin E."/>
            <person name="Murat C."/>
            <person name="Riley R."/>
            <person name="Ohm R."/>
            <person name="Sun H."/>
            <person name="Tunlid A."/>
            <person name="Henrissat B."/>
            <person name="Grigoriev I.V."/>
            <person name="Hibbett D.S."/>
            <person name="Martin F."/>
        </authorList>
    </citation>
    <scope>NUCLEOTIDE SEQUENCE [LARGE SCALE GENOMIC DNA]</scope>
    <source>
        <strain evidence="3">F 1598</strain>
    </source>
</reference>
<protein>
    <submittedName>
        <fullName evidence="2">Uncharacterized protein</fullName>
    </submittedName>
</protein>
<evidence type="ECO:0000313" key="2">
    <source>
        <dbReference type="EMBL" id="KIM88058.1"/>
    </source>
</evidence>
<keyword evidence="3" id="KW-1185">Reference proteome</keyword>
<accession>A0A0C3BNK5</accession>
<dbReference type="EMBL" id="KN832978">
    <property type="protein sequence ID" value="KIM88058.1"/>
    <property type="molecule type" value="Genomic_DNA"/>
</dbReference>
<proteinExistence type="predicted"/>
<evidence type="ECO:0000256" key="1">
    <source>
        <dbReference type="SAM" id="MobiDB-lite"/>
    </source>
</evidence>
<dbReference type="InParanoid" id="A0A0C3BNK5"/>
<evidence type="ECO:0000313" key="3">
    <source>
        <dbReference type="Proteomes" id="UP000054166"/>
    </source>
</evidence>
<sequence>MALPAARTSLPLTIKLSPLTPTPILLQNNVDDSCYKDINKRPESTQSDQPKPRRA</sequence>
<gene>
    <name evidence="2" type="ORF">PILCRDRAFT_3753</name>
</gene>
<feature type="compositionally biased region" description="Basic and acidic residues" evidence="1">
    <location>
        <begin position="33"/>
        <end position="43"/>
    </location>
</feature>
<reference evidence="2 3" key="1">
    <citation type="submission" date="2014-04" db="EMBL/GenBank/DDBJ databases">
        <authorList>
            <consortium name="DOE Joint Genome Institute"/>
            <person name="Kuo A."/>
            <person name="Tarkka M."/>
            <person name="Buscot F."/>
            <person name="Kohler A."/>
            <person name="Nagy L.G."/>
            <person name="Floudas D."/>
            <person name="Copeland A."/>
            <person name="Barry K.W."/>
            <person name="Cichocki N."/>
            <person name="Veneault-Fourrey C."/>
            <person name="LaButti K."/>
            <person name="Lindquist E.A."/>
            <person name="Lipzen A."/>
            <person name="Lundell T."/>
            <person name="Morin E."/>
            <person name="Murat C."/>
            <person name="Sun H."/>
            <person name="Tunlid A."/>
            <person name="Henrissat B."/>
            <person name="Grigoriev I.V."/>
            <person name="Hibbett D.S."/>
            <person name="Martin F."/>
            <person name="Nordberg H.P."/>
            <person name="Cantor M.N."/>
            <person name="Hua S.X."/>
        </authorList>
    </citation>
    <scope>NUCLEOTIDE SEQUENCE [LARGE SCALE GENOMIC DNA]</scope>
    <source>
        <strain evidence="2 3">F 1598</strain>
    </source>
</reference>
<name>A0A0C3BNK5_PILCF</name>
<feature type="region of interest" description="Disordered" evidence="1">
    <location>
        <begin position="22"/>
        <end position="55"/>
    </location>
</feature>